<keyword evidence="2" id="KW-0547">Nucleotide-binding</keyword>
<keyword evidence="1" id="KW-0808">Transferase</keyword>
<gene>
    <name evidence="7" type="ORF">JY651_36815</name>
</gene>
<dbReference type="EMBL" id="CP071090">
    <property type="protein sequence ID" value="QSQ20753.1"/>
    <property type="molecule type" value="Genomic_DNA"/>
</dbReference>
<dbReference type="Gene3D" id="1.10.510.10">
    <property type="entry name" value="Transferase(Phosphotransferase) domain 1"/>
    <property type="match status" value="1"/>
</dbReference>
<accession>A0ABX7NXE3</accession>
<protein>
    <submittedName>
        <fullName evidence="7">Serine/threonine protein kinase</fullName>
    </submittedName>
</protein>
<dbReference type="CDD" id="cd14014">
    <property type="entry name" value="STKc_PknB_like"/>
    <property type="match status" value="1"/>
</dbReference>
<keyword evidence="7" id="KW-0723">Serine/threonine-protein kinase</keyword>
<dbReference type="PANTHER" id="PTHR43289:SF34">
    <property type="entry name" value="SERINE_THREONINE-PROTEIN KINASE YBDM-RELATED"/>
    <property type="match status" value="1"/>
</dbReference>
<dbReference type="Gene3D" id="3.30.200.20">
    <property type="entry name" value="Phosphorylase Kinase, domain 1"/>
    <property type="match status" value="1"/>
</dbReference>
<keyword evidence="5" id="KW-1133">Transmembrane helix</keyword>
<proteinExistence type="predicted"/>
<name>A0ABX7NXE3_9BACT</name>
<keyword evidence="5" id="KW-0812">Transmembrane</keyword>
<evidence type="ECO:0000313" key="7">
    <source>
        <dbReference type="EMBL" id="QSQ20753.1"/>
    </source>
</evidence>
<dbReference type="PROSITE" id="PS50011">
    <property type="entry name" value="PROTEIN_KINASE_DOM"/>
    <property type="match status" value="1"/>
</dbReference>
<feature type="domain" description="Protein kinase" evidence="6">
    <location>
        <begin position="24"/>
        <end position="297"/>
    </location>
</feature>
<dbReference type="SMART" id="SM00220">
    <property type="entry name" value="S_TKc"/>
    <property type="match status" value="1"/>
</dbReference>
<dbReference type="Proteomes" id="UP000662747">
    <property type="component" value="Chromosome"/>
</dbReference>
<dbReference type="GO" id="GO:0004674">
    <property type="term" value="F:protein serine/threonine kinase activity"/>
    <property type="evidence" value="ECO:0007669"/>
    <property type="project" value="UniProtKB-KW"/>
</dbReference>
<keyword evidence="4" id="KW-0067">ATP-binding</keyword>
<dbReference type="RefSeq" id="WP_206722333.1">
    <property type="nucleotide sequence ID" value="NZ_CP071090.1"/>
</dbReference>
<keyword evidence="5" id="KW-0472">Membrane</keyword>
<evidence type="ECO:0000259" key="6">
    <source>
        <dbReference type="PROSITE" id="PS50011"/>
    </source>
</evidence>
<evidence type="ECO:0000256" key="5">
    <source>
        <dbReference type="SAM" id="Phobius"/>
    </source>
</evidence>
<feature type="transmembrane region" description="Helical" evidence="5">
    <location>
        <begin position="345"/>
        <end position="366"/>
    </location>
</feature>
<evidence type="ECO:0000256" key="1">
    <source>
        <dbReference type="ARBA" id="ARBA00022679"/>
    </source>
</evidence>
<evidence type="ECO:0000313" key="8">
    <source>
        <dbReference type="Proteomes" id="UP000662747"/>
    </source>
</evidence>
<evidence type="ECO:0000256" key="3">
    <source>
        <dbReference type="ARBA" id="ARBA00022777"/>
    </source>
</evidence>
<dbReference type="PANTHER" id="PTHR43289">
    <property type="entry name" value="MITOGEN-ACTIVATED PROTEIN KINASE KINASE KINASE 20-RELATED"/>
    <property type="match status" value="1"/>
</dbReference>
<reference evidence="7 8" key="1">
    <citation type="submission" date="2021-02" db="EMBL/GenBank/DDBJ databases">
        <title>De Novo genome assembly of isolated myxobacteria.</title>
        <authorList>
            <person name="Stevens D.C."/>
        </authorList>
    </citation>
    <scope>NUCLEOTIDE SEQUENCE [LARGE SCALE GENOMIC DNA]</scope>
    <source>
        <strain evidence="8">SCPEA02</strain>
    </source>
</reference>
<organism evidence="7 8">
    <name type="scientific">Pyxidicoccus parkwayensis</name>
    <dbReference type="NCBI Taxonomy" id="2813578"/>
    <lineage>
        <taxon>Bacteria</taxon>
        <taxon>Pseudomonadati</taxon>
        <taxon>Myxococcota</taxon>
        <taxon>Myxococcia</taxon>
        <taxon>Myxococcales</taxon>
        <taxon>Cystobacterineae</taxon>
        <taxon>Myxococcaceae</taxon>
        <taxon>Pyxidicoccus</taxon>
    </lineage>
</organism>
<evidence type="ECO:0000256" key="2">
    <source>
        <dbReference type="ARBA" id="ARBA00022741"/>
    </source>
</evidence>
<dbReference type="SUPFAM" id="SSF56112">
    <property type="entry name" value="Protein kinase-like (PK-like)"/>
    <property type="match status" value="1"/>
</dbReference>
<evidence type="ECO:0000256" key="4">
    <source>
        <dbReference type="ARBA" id="ARBA00022840"/>
    </source>
</evidence>
<keyword evidence="3 7" id="KW-0418">Kinase</keyword>
<sequence>METQRALKDLGPASLPPGTEVGSWRVLELRGRGNYGAVYRVEPLGDPGSGPFALKLATHPVDPRFDREAELLSRVQHPAVPRIHAHGLWAHPAGPFPFLVMDWVEGQPLYDWGREQHPTSRQVLRLLAQVARALEATHAVEAVHRDVKGDNVLVRVSDGQAFLTDFGAGYIRGAPTLTAPPLPPGTPPYRSPEAVRFQWGYRSHPTARYEAQPADDVFALGVTAYRLVTGSYPPPPRVEGMDIQDDDAMPLVPPRLRNPAVCQELDALILRMLAEHPEERLGQGSTLAVALALEEAVRTSGPHADVPLSGSAVPPAIATQATPRLTGHVSSRTTEPRDEPSPVRWVWFAMAVVCLSLMSAATGWFLRPTQDAMTYAEATPLQEARDGGTVSVGDAAVAAPVTILAPVPSFTAPPGLGLPLPERPFPGQRKPPCNRKGEIELRGGCWYELARVKSPCDEDAYDYKGACYLPSFPVQRAPTSAPSTSP</sequence>
<dbReference type="InterPro" id="IPR000719">
    <property type="entry name" value="Prot_kinase_dom"/>
</dbReference>
<dbReference type="InterPro" id="IPR011009">
    <property type="entry name" value="Kinase-like_dom_sf"/>
</dbReference>
<dbReference type="Pfam" id="PF00069">
    <property type="entry name" value="Pkinase"/>
    <property type="match status" value="1"/>
</dbReference>
<keyword evidence="8" id="KW-1185">Reference proteome</keyword>